<dbReference type="EMBL" id="OX465080">
    <property type="protein sequence ID" value="CAI9283079.1"/>
    <property type="molecule type" value="Genomic_DNA"/>
</dbReference>
<proteinExistence type="predicted"/>
<sequence length="147" mass="17015">MTQMNFGEKWRRWIMGCLESSKSSILVNGSPTKEFVMSKGVRQCDPMAEFLFTLVMEGLHVMISSAVERGLFDRVKIPNSNINISHMFYADDALFLRDWSQRNIANLARILRFILVDGLSEIWELLLFKVQDICARDSYIDNSIQEN</sequence>
<evidence type="ECO:0000313" key="1">
    <source>
        <dbReference type="EMBL" id="CAI9283079.1"/>
    </source>
</evidence>
<dbReference type="InterPro" id="IPR052343">
    <property type="entry name" value="Retrotransposon-Effector_Assoc"/>
</dbReference>
<dbReference type="PANTHER" id="PTHR46890:SF48">
    <property type="entry name" value="RNA-DIRECTED DNA POLYMERASE"/>
    <property type="match status" value="1"/>
</dbReference>
<keyword evidence="2" id="KW-1185">Reference proteome</keyword>
<protein>
    <recommendedName>
        <fullName evidence="3">Reverse transcriptase domain-containing protein</fullName>
    </recommendedName>
</protein>
<reference evidence="1" key="1">
    <citation type="submission" date="2023-04" db="EMBL/GenBank/DDBJ databases">
        <authorList>
            <person name="Vijverberg K."/>
            <person name="Xiong W."/>
            <person name="Schranz E."/>
        </authorList>
    </citation>
    <scope>NUCLEOTIDE SEQUENCE</scope>
</reference>
<name>A0AA35YZL4_LACSI</name>
<dbReference type="PANTHER" id="PTHR46890">
    <property type="entry name" value="NON-LTR RETROLELEMENT REVERSE TRANSCRIPTASE-LIKE PROTEIN-RELATED"/>
    <property type="match status" value="1"/>
</dbReference>
<organism evidence="1 2">
    <name type="scientific">Lactuca saligna</name>
    <name type="common">Willowleaf lettuce</name>
    <dbReference type="NCBI Taxonomy" id="75948"/>
    <lineage>
        <taxon>Eukaryota</taxon>
        <taxon>Viridiplantae</taxon>
        <taxon>Streptophyta</taxon>
        <taxon>Embryophyta</taxon>
        <taxon>Tracheophyta</taxon>
        <taxon>Spermatophyta</taxon>
        <taxon>Magnoliopsida</taxon>
        <taxon>eudicotyledons</taxon>
        <taxon>Gunneridae</taxon>
        <taxon>Pentapetalae</taxon>
        <taxon>asterids</taxon>
        <taxon>campanulids</taxon>
        <taxon>Asterales</taxon>
        <taxon>Asteraceae</taxon>
        <taxon>Cichorioideae</taxon>
        <taxon>Cichorieae</taxon>
        <taxon>Lactucinae</taxon>
        <taxon>Lactuca</taxon>
    </lineage>
</organism>
<dbReference type="AlphaFoldDB" id="A0AA35YZL4"/>
<evidence type="ECO:0008006" key="3">
    <source>
        <dbReference type="Google" id="ProtNLM"/>
    </source>
</evidence>
<accession>A0AA35YZL4</accession>
<dbReference type="Proteomes" id="UP001177003">
    <property type="component" value="Chromosome 4"/>
</dbReference>
<gene>
    <name evidence="1" type="ORF">LSALG_LOCUS22689</name>
</gene>
<evidence type="ECO:0000313" key="2">
    <source>
        <dbReference type="Proteomes" id="UP001177003"/>
    </source>
</evidence>